<dbReference type="PIRSF" id="PIRSF036521">
    <property type="entry name" value="UCP036521_pph"/>
    <property type="match status" value="1"/>
</dbReference>
<dbReference type="AlphaFoldDB" id="A0A4R6DBI5"/>
<reference evidence="2 3" key="1">
    <citation type="submission" date="2019-03" db="EMBL/GenBank/DDBJ databases">
        <title>Genomic analyses of the natural microbiome of Caenorhabditis elegans.</title>
        <authorList>
            <person name="Samuel B."/>
        </authorList>
    </citation>
    <scope>NUCLEOTIDE SEQUENCE [LARGE SCALE GENOMIC DNA]</scope>
    <source>
        <strain evidence="2 3">JUb65</strain>
    </source>
</reference>
<evidence type="ECO:0000313" key="3">
    <source>
        <dbReference type="Proteomes" id="UP000295764"/>
    </source>
</evidence>
<dbReference type="Proteomes" id="UP000295764">
    <property type="component" value="Unassembled WGS sequence"/>
</dbReference>
<dbReference type="Pfam" id="PF03819">
    <property type="entry name" value="MazG"/>
    <property type="match status" value="1"/>
</dbReference>
<name>A0A4R6DBI5_9MICO</name>
<organism evidence="2 3">
    <name type="scientific">Curtobacterium flaccumfaciens</name>
    <dbReference type="NCBI Taxonomy" id="2035"/>
    <lineage>
        <taxon>Bacteria</taxon>
        <taxon>Bacillati</taxon>
        <taxon>Actinomycetota</taxon>
        <taxon>Actinomycetes</taxon>
        <taxon>Micrococcales</taxon>
        <taxon>Microbacteriaceae</taxon>
        <taxon>Curtobacterium</taxon>
    </lineage>
</organism>
<accession>A0A4R6DBI5</accession>
<evidence type="ECO:0000259" key="1">
    <source>
        <dbReference type="Pfam" id="PF03819"/>
    </source>
</evidence>
<dbReference type="CDD" id="cd11538">
    <property type="entry name" value="NTP-PPase_u1"/>
    <property type="match status" value="1"/>
</dbReference>
<proteinExistence type="predicted"/>
<evidence type="ECO:0000313" key="2">
    <source>
        <dbReference type="EMBL" id="TDN41847.1"/>
    </source>
</evidence>
<dbReference type="Gene3D" id="1.10.287.1080">
    <property type="entry name" value="MazG-like"/>
    <property type="match status" value="1"/>
</dbReference>
<dbReference type="RefSeq" id="WP_133521077.1">
    <property type="nucleotide sequence ID" value="NZ_SNVW01000015.1"/>
</dbReference>
<protein>
    <submittedName>
        <fullName evidence="2">NTP pyrophosphatase (Non-canonical NTP hydrolase)</fullName>
    </submittedName>
</protein>
<dbReference type="InterPro" id="IPR011411">
    <property type="entry name" value="MazG-related_YvdC"/>
</dbReference>
<gene>
    <name evidence="2" type="ORF">EDF64_11536</name>
</gene>
<feature type="domain" description="NTP pyrophosphohydrolase MazG-like" evidence="1">
    <location>
        <begin position="30"/>
        <end position="98"/>
    </location>
</feature>
<comment type="caution">
    <text evidence="2">The sequence shown here is derived from an EMBL/GenBank/DDBJ whole genome shotgun (WGS) entry which is preliminary data.</text>
</comment>
<dbReference type="EMBL" id="SNVW01000015">
    <property type="protein sequence ID" value="TDN41847.1"/>
    <property type="molecule type" value="Genomic_DNA"/>
</dbReference>
<dbReference type="OrthoDB" id="9791898at2"/>
<dbReference type="SUPFAM" id="SSF101386">
    <property type="entry name" value="all-alpha NTP pyrophosphatases"/>
    <property type="match status" value="1"/>
</dbReference>
<keyword evidence="2" id="KW-0378">Hydrolase</keyword>
<sequence length="108" mass="12426">MDVQDLSDEVEEVSAFYAERHGIDRTDEWFVLKLGEEVGELTQAFLARAGQARRKGRTDDELEQDFRDEIADVLAQVLLVARHFEVPIDDAIREKWSKWHPDRLAAGS</sequence>
<dbReference type="InterPro" id="IPR004518">
    <property type="entry name" value="MazG-like_dom"/>
</dbReference>
<dbReference type="GO" id="GO:0016787">
    <property type="term" value="F:hydrolase activity"/>
    <property type="evidence" value="ECO:0007669"/>
    <property type="project" value="UniProtKB-KW"/>
</dbReference>